<feature type="domain" description="Aminoglycoside phosphotransferase" evidence="1">
    <location>
        <begin position="115"/>
        <end position="172"/>
    </location>
</feature>
<proteinExistence type="predicted"/>
<dbReference type="InterPro" id="IPR002575">
    <property type="entry name" value="Aminoglycoside_PTrfase"/>
</dbReference>
<dbReference type="Proteomes" id="UP000199416">
    <property type="component" value="Unassembled WGS sequence"/>
</dbReference>
<dbReference type="Pfam" id="PF01636">
    <property type="entry name" value="APH"/>
    <property type="match status" value="1"/>
</dbReference>
<dbReference type="Gene3D" id="3.90.1200.10">
    <property type="match status" value="1"/>
</dbReference>
<evidence type="ECO:0000313" key="2">
    <source>
        <dbReference type="EMBL" id="SDD23409.1"/>
    </source>
</evidence>
<dbReference type="AlphaFoldDB" id="A0A1G6T320"/>
<dbReference type="STRING" id="1190417.SAMN05660690_3728"/>
<dbReference type="SUPFAM" id="SSF56112">
    <property type="entry name" value="Protein kinase-like (PK-like)"/>
    <property type="match status" value="1"/>
</dbReference>
<reference evidence="3" key="1">
    <citation type="submission" date="2016-10" db="EMBL/GenBank/DDBJ databases">
        <authorList>
            <person name="Varghese N."/>
            <person name="Submissions S."/>
        </authorList>
    </citation>
    <scope>NUCLEOTIDE SEQUENCE [LARGE SCALE GENOMIC DNA]</scope>
    <source>
        <strain evidence="3">DSM 45421</strain>
    </source>
</reference>
<dbReference type="RefSeq" id="WP_091367490.1">
    <property type="nucleotide sequence ID" value="NZ_FMZF01000006.1"/>
</dbReference>
<gene>
    <name evidence="2" type="ORF">SAMN05660690_3728</name>
</gene>
<name>A0A1G6T320_9ACTN</name>
<evidence type="ECO:0000259" key="1">
    <source>
        <dbReference type="Pfam" id="PF01636"/>
    </source>
</evidence>
<organism evidence="2 3">
    <name type="scientific">Geodermatophilus telluris</name>
    <dbReference type="NCBI Taxonomy" id="1190417"/>
    <lineage>
        <taxon>Bacteria</taxon>
        <taxon>Bacillati</taxon>
        <taxon>Actinomycetota</taxon>
        <taxon>Actinomycetes</taxon>
        <taxon>Geodermatophilales</taxon>
        <taxon>Geodermatophilaceae</taxon>
        <taxon>Geodermatophilus</taxon>
    </lineage>
</organism>
<protein>
    <submittedName>
        <fullName evidence="2">Phosphotransferase enzyme family protein</fullName>
    </submittedName>
</protein>
<dbReference type="GO" id="GO:0016740">
    <property type="term" value="F:transferase activity"/>
    <property type="evidence" value="ECO:0007669"/>
    <property type="project" value="UniProtKB-KW"/>
</dbReference>
<keyword evidence="3" id="KW-1185">Reference proteome</keyword>
<keyword evidence="2" id="KW-0808">Transferase</keyword>
<dbReference type="InterPro" id="IPR011009">
    <property type="entry name" value="Kinase-like_dom_sf"/>
</dbReference>
<dbReference type="OrthoDB" id="236897at2"/>
<accession>A0A1G6T320</accession>
<dbReference type="EMBL" id="FMZF01000006">
    <property type="protein sequence ID" value="SDD23409.1"/>
    <property type="molecule type" value="Genomic_DNA"/>
</dbReference>
<sequence>MPGHQECEVPLEGGFTNHGRVVRVGDTVRRPLRPSSPATHALLEHLERVGFGGAPRFLGVDERGREVLSYVPGTAVTPPYPSWALTDEALVSVAHLLREYHAAVAGLDPGPHPWPASPPPEFAGGLVSHNDLNLDNVVFREGRAVAFIDFDLASPGSRVWDVAGAVRLWAPLRPDHHVGDSRRGQVLRRLRLFVDSYGPSAADRDRLVPAVRCNHDWSYDIVGTAVANGHAAFARYWWAGGARRRATETQQWYRESADLLRDALS</sequence>
<evidence type="ECO:0000313" key="3">
    <source>
        <dbReference type="Proteomes" id="UP000199416"/>
    </source>
</evidence>